<dbReference type="InterPro" id="IPR001936">
    <property type="entry name" value="RasGAP_dom"/>
</dbReference>
<dbReference type="SUPFAM" id="SSF48350">
    <property type="entry name" value="GTPase activation domain, GAP"/>
    <property type="match status" value="1"/>
</dbReference>
<dbReference type="GO" id="GO:1903479">
    <property type="term" value="P:mitotic actomyosin contractile ring assembly actin filament organization"/>
    <property type="evidence" value="ECO:0007669"/>
    <property type="project" value="TreeGrafter"/>
</dbReference>
<name>A0A8D8PNA8_9HEMI</name>
<evidence type="ECO:0000259" key="2">
    <source>
        <dbReference type="PROSITE" id="PS50018"/>
    </source>
</evidence>
<dbReference type="SUPFAM" id="SSF143885">
    <property type="entry name" value="RGC domain-like"/>
    <property type="match status" value="1"/>
</dbReference>
<dbReference type="SMART" id="SM00323">
    <property type="entry name" value="RasGAP"/>
    <property type="match status" value="1"/>
</dbReference>
<feature type="compositionally biased region" description="Low complexity" evidence="1">
    <location>
        <begin position="144"/>
        <end position="159"/>
    </location>
</feature>
<dbReference type="GO" id="GO:0005096">
    <property type="term" value="F:GTPase activator activity"/>
    <property type="evidence" value="ECO:0007669"/>
    <property type="project" value="TreeGrafter"/>
</dbReference>
<dbReference type="Pfam" id="PF03836">
    <property type="entry name" value="RasGAP_C"/>
    <property type="match status" value="1"/>
</dbReference>
<protein>
    <submittedName>
        <fullName evidence="3">Ras GTPase-activating-like protein IQGAP2</fullName>
    </submittedName>
</protein>
<dbReference type="Gene3D" id="1.20.5.190">
    <property type="match status" value="1"/>
</dbReference>
<dbReference type="EMBL" id="HBUF01010474">
    <property type="protein sequence ID" value="CAG6608167.1"/>
    <property type="molecule type" value="Transcribed_RNA"/>
</dbReference>
<dbReference type="GO" id="GO:0005938">
    <property type="term" value="C:cell cortex"/>
    <property type="evidence" value="ECO:0007669"/>
    <property type="project" value="TreeGrafter"/>
</dbReference>
<dbReference type="PANTHER" id="PTHR14149">
    <property type="entry name" value="RAS GTPASE-ACTIVATING PROTEIN WITH IQ MOTIF"/>
    <property type="match status" value="1"/>
</dbReference>
<reference evidence="3" key="1">
    <citation type="submission" date="2021-05" db="EMBL/GenBank/DDBJ databases">
        <authorList>
            <person name="Alioto T."/>
            <person name="Alioto T."/>
            <person name="Gomez Garrido J."/>
        </authorList>
    </citation>
    <scope>NUCLEOTIDE SEQUENCE</scope>
</reference>
<dbReference type="InterPro" id="IPR000593">
    <property type="entry name" value="RasGAP_C"/>
</dbReference>
<dbReference type="InterPro" id="IPR000048">
    <property type="entry name" value="IQ_motif_EF-hand-BS"/>
</dbReference>
<feature type="compositionally biased region" description="Acidic residues" evidence="1">
    <location>
        <begin position="126"/>
        <end position="136"/>
    </location>
</feature>
<dbReference type="Pfam" id="PF00616">
    <property type="entry name" value="RasGAP"/>
    <property type="match status" value="1"/>
</dbReference>
<dbReference type="GO" id="GO:0051015">
    <property type="term" value="F:actin filament binding"/>
    <property type="evidence" value="ECO:0007669"/>
    <property type="project" value="TreeGrafter"/>
</dbReference>
<feature type="region of interest" description="Disordered" evidence="1">
    <location>
        <begin position="124"/>
        <end position="167"/>
    </location>
</feature>
<evidence type="ECO:0000313" key="3">
    <source>
        <dbReference type="EMBL" id="CAG6608166.1"/>
    </source>
</evidence>
<dbReference type="PROSITE" id="PS50096">
    <property type="entry name" value="IQ"/>
    <property type="match status" value="3"/>
</dbReference>
<dbReference type="PROSITE" id="PS50018">
    <property type="entry name" value="RAS_GTPASE_ACTIV_2"/>
    <property type="match status" value="1"/>
</dbReference>
<feature type="domain" description="Ras-GAP" evidence="2">
    <location>
        <begin position="496"/>
        <end position="778"/>
    </location>
</feature>
<dbReference type="InterPro" id="IPR008936">
    <property type="entry name" value="Rho_GTPase_activation_prot"/>
</dbReference>
<feature type="region of interest" description="Disordered" evidence="1">
    <location>
        <begin position="277"/>
        <end position="307"/>
    </location>
</feature>
<organism evidence="3">
    <name type="scientific">Cacopsylla melanoneura</name>
    <dbReference type="NCBI Taxonomy" id="428564"/>
    <lineage>
        <taxon>Eukaryota</taxon>
        <taxon>Metazoa</taxon>
        <taxon>Ecdysozoa</taxon>
        <taxon>Arthropoda</taxon>
        <taxon>Hexapoda</taxon>
        <taxon>Insecta</taxon>
        <taxon>Pterygota</taxon>
        <taxon>Neoptera</taxon>
        <taxon>Paraneoptera</taxon>
        <taxon>Hemiptera</taxon>
        <taxon>Sternorrhyncha</taxon>
        <taxon>Psylloidea</taxon>
        <taxon>Psyllidae</taxon>
        <taxon>Psyllinae</taxon>
        <taxon>Cacopsylla</taxon>
    </lineage>
</organism>
<dbReference type="SMART" id="SM00015">
    <property type="entry name" value="IQ"/>
    <property type="match status" value="3"/>
</dbReference>
<dbReference type="GO" id="GO:0005516">
    <property type="term" value="F:calmodulin binding"/>
    <property type="evidence" value="ECO:0007669"/>
    <property type="project" value="TreeGrafter"/>
</dbReference>
<accession>A0A8D8PNA8</accession>
<dbReference type="Pfam" id="PF00612">
    <property type="entry name" value="IQ"/>
    <property type="match status" value="3"/>
</dbReference>
<dbReference type="Gene3D" id="1.10.506.10">
    <property type="entry name" value="GTPase Activation - p120gap, domain 1"/>
    <property type="match status" value="1"/>
</dbReference>
<dbReference type="EMBL" id="HBUF01010473">
    <property type="protein sequence ID" value="CAG6608166.1"/>
    <property type="molecule type" value="Transcribed_RNA"/>
</dbReference>
<sequence length="1195" mass="136529">MVNNEHQIQSKTLDTLMEVNSLLMEMFSKQSNPSQLKKHYKPLRDLLSEPCLQLKELSDLEDTEILVALLTNKLSDRISASNPQPSDQEDETEACLWLEDIQDSVQEALLIVQNIRMFLASQTTLPEEDEEEEEEDKENRKVTINSNNMINSNKMMNSNRSESVKPGEAGGGKWEVFNIANRNVYIDLKNGKYSWTPPVPTKSSSSTKPRRSLDSSHIYREVNELRFIKLQAHCRGYLARKAFAEAFFEKQHCDAAVKIQAWWRALVVRIRTKRALAQQQSRPGRVEKQLSQHSARSAPVKRKRENDGFDDTMEHYRRNEEKIVRVQALWRGKMVRNIYMMLFNFGSPGRAGSKQPTYKMLKIFVKHLDTNIRDYHTALELQRMRTELAKLIIKNKSLTSFIEELDLKIGLLVQNRLSLSDILKCKNELALSANQEEINGAGQKKNALLDKFAHLLYILQVRPEYLVNLMLSVPPISQKFLQGITLTLFNSGSTSRDEYMLLRCLSLLLRQEVLHSDKYAKPLDIITTPPLAMKIIMHYARSKCGHMSLKTILKALIEKVLKENSVIAYTNPITIYNKWRGELEFTTGKTSDLPVNVDDVATALSYEHVSRTFNAGIQRLESVTNMFLKRLVASKEYIPYGLLYIVQELRSIMKEKFGNTAPADNEPLDKGSSEPVVVGGPSLYPDLKSLHSISHNTEPATTTSTTTPGGNKAQELQQNLDKDIIKVVGHYLYYNFLNSAIVAPEAYEIISLRPGQIINTEQRHNLATVAKLLQFSAAKKGYGEDTPYLMCLNKFISYCHEKLRVFFDQCCQVSSLEDQYAINEYSEELLATPPTIFTNLLDVAEFHSLLLTYKYDVCSDSSDVLLKLLHELNSGSMIYKAAGVPEGSSIGDQLQKTPISFVLSNKYGDELGLHETCSGEDNNIAKLFIQTKELLVVVLPCLEGHTLPGALRMESNKHQEDMFKARVVDIVKYNPSLCTYSAMSLKSAKVKLRKYLSTLEEYGYVSKDCGYQEIINKLIQDINNKNKYRQMQSKELRTVRQTRDCLLEKIQDSTEKINYYEKYIGSCLQNQSLGKRNVHLTICSNDKQDKKLQNKLTITYTGRQLFDKGILVEANGMDERQLKNVLIEIKPKETYGSFQFNGKFMGVVMQCEEINIQDLLQKKFLGISIMEIFSRTKVNVNLLLHLLNKKYYSKH</sequence>
<dbReference type="PANTHER" id="PTHR14149:SF14">
    <property type="entry name" value="CALPONIN-HOMOLOGY (CH) DOMAIN-CONTAINING PROTEIN"/>
    <property type="match status" value="1"/>
</dbReference>
<evidence type="ECO:0000256" key="1">
    <source>
        <dbReference type="SAM" id="MobiDB-lite"/>
    </source>
</evidence>
<dbReference type="AlphaFoldDB" id="A0A8D8PNA8"/>
<proteinExistence type="predicted"/>